<dbReference type="PROSITE" id="PS51787">
    <property type="entry name" value="LON_N"/>
    <property type="match status" value="1"/>
</dbReference>
<evidence type="ECO:0000259" key="1">
    <source>
        <dbReference type="PROSITE" id="PS51787"/>
    </source>
</evidence>
<dbReference type="EMBL" id="VXRG01000117">
    <property type="protein sequence ID" value="MXY94598.1"/>
    <property type="molecule type" value="Genomic_DNA"/>
</dbReference>
<dbReference type="SUPFAM" id="SSF88697">
    <property type="entry name" value="PUA domain-like"/>
    <property type="match status" value="1"/>
</dbReference>
<evidence type="ECO:0000313" key="2">
    <source>
        <dbReference type="EMBL" id="MXY94598.1"/>
    </source>
</evidence>
<proteinExistence type="predicted"/>
<dbReference type="InterPro" id="IPR003111">
    <property type="entry name" value="Lon_prtase_N"/>
</dbReference>
<reference evidence="2" key="1">
    <citation type="submission" date="2019-09" db="EMBL/GenBank/DDBJ databases">
        <title>Characterisation of the sponge microbiome using genome-centric metagenomics.</title>
        <authorList>
            <person name="Engelberts J.P."/>
            <person name="Robbins S.J."/>
            <person name="De Goeij J.M."/>
            <person name="Aranda M."/>
            <person name="Bell S.C."/>
            <person name="Webster N.S."/>
        </authorList>
    </citation>
    <scope>NUCLEOTIDE SEQUENCE</scope>
    <source>
        <strain evidence="2">SB0664_bin_27</strain>
    </source>
</reference>
<dbReference type="AlphaFoldDB" id="A0A6B0YYV8"/>
<name>A0A6B0YYV8_9CHLR</name>
<accession>A0A6B0YYV8</accession>
<gene>
    <name evidence="2" type="ORF">F4Y42_14245</name>
</gene>
<dbReference type="Gene3D" id="2.30.130.40">
    <property type="entry name" value="LON domain-like"/>
    <property type="match status" value="1"/>
</dbReference>
<dbReference type="InterPro" id="IPR015947">
    <property type="entry name" value="PUA-like_sf"/>
</dbReference>
<dbReference type="Pfam" id="PF02190">
    <property type="entry name" value="LON_substr_bdg"/>
    <property type="match status" value="1"/>
</dbReference>
<dbReference type="PANTHER" id="PTHR46732">
    <property type="entry name" value="ATP-DEPENDENT PROTEASE LA (LON) DOMAIN PROTEIN"/>
    <property type="match status" value="1"/>
</dbReference>
<comment type="caution">
    <text evidence="2">The sequence shown here is derived from an EMBL/GenBank/DDBJ whole genome shotgun (WGS) entry which is preliminary data.</text>
</comment>
<feature type="domain" description="Lon N-terminal" evidence="1">
    <location>
        <begin position="1"/>
        <end position="194"/>
    </location>
</feature>
<dbReference type="PANTHER" id="PTHR46732:SF8">
    <property type="entry name" value="ATP-DEPENDENT PROTEASE LA (LON) DOMAIN PROTEIN"/>
    <property type="match status" value="1"/>
</dbReference>
<dbReference type="SMART" id="SM00464">
    <property type="entry name" value="LON"/>
    <property type="match status" value="1"/>
</dbReference>
<organism evidence="2">
    <name type="scientific">Caldilineaceae bacterium SB0664_bin_27</name>
    <dbReference type="NCBI Taxonomy" id="2605260"/>
    <lineage>
        <taxon>Bacteria</taxon>
        <taxon>Bacillati</taxon>
        <taxon>Chloroflexota</taxon>
        <taxon>Caldilineae</taxon>
        <taxon>Caldilineales</taxon>
        <taxon>Caldilineaceae</taxon>
    </lineage>
</organism>
<dbReference type="InterPro" id="IPR046336">
    <property type="entry name" value="Lon_prtase_N_sf"/>
</dbReference>
<protein>
    <submittedName>
        <fullName evidence="2">Peptidase S16</fullName>
    </submittedName>
</protein>
<sequence>MEMPLFPLNVVLFPGMALPLHIFEPRYREMINRCLDEDLAFGVVLIKEGLEVGGDAEPLRVGTAARIVKVDRQPDGRMNIQVVGTRRFRIEELNRDLPYLTGRVRHFPVTDGDTKLAVERAHTVRPKITRYVELLTKATGVQLKLDRLPEDATSLAFLTAITLQVRPEDKHRMLALPSVPQLLELGNYYLGRELQLLDHMIKSQEALPAMTIGPTGQLFAN</sequence>